<reference evidence="2 3" key="1">
    <citation type="submission" date="2016-04" db="EMBL/GenBank/DDBJ databases">
        <title>A degradative enzymes factory behind the ericoid mycorrhizal symbiosis.</title>
        <authorList>
            <consortium name="DOE Joint Genome Institute"/>
            <person name="Martino E."/>
            <person name="Morin E."/>
            <person name="Grelet G."/>
            <person name="Kuo A."/>
            <person name="Kohler A."/>
            <person name="Daghino S."/>
            <person name="Barry K."/>
            <person name="Choi C."/>
            <person name="Cichocki N."/>
            <person name="Clum A."/>
            <person name="Copeland A."/>
            <person name="Hainaut M."/>
            <person name="Haridas S."/>
            <person name="Labutti K."/>
            <person name="Lindquist E."/>
            <person name="Lipzen A."/>
            <person name="Khouja H.-R."/>
            <person name="Murat C."/>
            <person name="Ohm R."/>
            <person name="Olson A."/>
            <person name="Spatafora J."/>
            <person name="Veneault-Fourrey C."/>
            <person name="Henrissat B."/>
            <person name="Grigoriev I."/>
            <person name="Martin F."/>
            <person name="Perotto S."/>
        </authorList>
    </citation>
    <scope>NUCLEOTIDE SEQUENCE [LARGE SCALE GENOMIC DNA]</scope>
    <source>
        <strain evidence="2 3">E</strain>
    </source>
</reference>
<feature type="region of interest" description="Disordered" evidence="1">
    <location>
        <begin position="62"/>
        <end position="96"/>
    </location>
</feature>
<proteinExistence type="predicted"/>
<accession>A0A2J6SII0</accession>
<organism evidence="2 3">
    <name type="scientific">Hyaloscypha bicolor E</name>
    <dbReference type="NCBI Taxonomy" id="1095630"/>
    <lineage>
        <taxon>Eukaryota</taxon>
        <taxon>Fungi</taxon>
        <taxon>Dikarya</taxon>
        <taxon>Ascomycota</taxon>
        <taxon>Pezizomycotina</taxon>
        <taxon>Leotiomycetes</taxon>
        <taxon>Helotiales</taxon>
        <taxon>Hyaloscyphaceae</taxon>
        <taxon>Hyaloscypha</taxon>
        <taxon>Hyaloscypha bicolor</taxon>
    </lineage>
</organism>
<feature type="compositionally biased region" description="Polar residues" evidence="1">
    <location>
        <begin position="63"/>
        <end position="77"/>
    </location>
</feature>
<keyword evidence="3" id="KW-1185">Reference proteome</keyword>
<protein>
    <submittedName>
        <fullName evidence="2">Uncharacterized protein</fullName>
    </submittedName>
</protein>
<evidence type="ECO:0000313" key="3">
    <source>
        <dbReference type="Proteomes" id="UP000235371"/>
    </source>
</evidence>
<dbReference type="GeneID" id="36590081"/>
<gene>
    <name evidence="2" type="ORF">K444DRAFT_621942</name>
</gene>
<name>A0A2J6SII0_9HELO</name>
<sequence length="187" mass="20785">MRDSRSHAAMASRYHPERQTFLSAPTPPATPPSSSKMTCPFPSITSTKGEVKSYIRALLATYPPNNQNQRQGHSFDSSAGKGKGKEREKPAGGLSTLPSFRSIRSLALMTPIDAATCKIWFDGAYLRLLLHVGSLRRELRLLGFEDGVASWLDREMQNRFKGMELKGQVRFILFASFEIEEEGSEGC</sequence>
<dbReference type="OrthoDB" id="3542078at2759"/>
<dbReference type="EMBL" id="KZ613913">
    <property type="protein sequence ID" value="PMD50574.1"/>
    <property type="molecule type" value="Genomic_DNA"/>
</dbReference>
<dbReference type="RefSeq" id="XP_024727478.1">
    <property type="nucleotide sequence ID" value="XM_024882004.1"/>
</dbReference>
<evidence type="ECO:0000313" key="2">
    <source>
        <dbReference type="EMBL" id="PMD50574.1"/>
    </source>
</evidence>
<dbReference type="InParanoid" id="A0A2J6SII0"/>
<evidence type="ECO:0000256" key="1">
    <source>
        <dbReference type="SAM" id="MobiDB-lite"/>
    </source>
</evidence>
<dbReference type="Proteomes" id="UP000235371">
    <property type="component" value="Unassembled WGS sequence"/>
</dbReference>
<dbReference type="AlphaFoldDB" id="A0A2J6SII0"/>
<feature type="region of interest" description="Disordered" evidence="1">
    <location>
        <begin position="1"/>
        <end position="42"/>
    </location>
</feature>